<comment type="subcellular location">
    <subcellularLocation>
        <location evidence="3">Cytoplasm</location>
    </subcellularLocation>
</comment>
<dbReference type="InterPro" id="IPR001127">
    <property type="entry name" value="PTS_EIIA_1_perm"/>
</dbReference>
<evidence type="ECO:0000256" key="4">
    <source>
        <dbReference type="ARBA" id="ARBA00007837"/>
    </source>
</evidence>
<evidence type="ECO:0000256" key="7">
    <source>
        <dbReference type="ARBA" id="ARBA00022490"/>
    </source>
</evidence>
<reference evidence="16" key="1">
    <citation type="submission" date="2022-05" db="EMBL/GenBank/DDBJ databases">
        <title>Brevundimonas albigilva TT17 genome sequence.</title>
        <authorList>
            <person name="Lee K."/>
            <person name="Son H."/>
        </authorList>
    </citation>
    <scope>NUCLEOTIDE SEQUENCE</scope>
    <source>
        <strain evidence="16">TT17</strain>
    </source>
</reference>
<evidence type="ECO:0000256" key="8">
    <source>
        <dbReference type="ARBA" id="ARBA00022597"/>
    </source>
</evidence>
<dbReference type="InterPro" id="IPR050499">
    <property type="entry name" value="PEP-utilizing_PTS_enzyme"/>
</dbReference>
<evidence type="ECO:0000256" key="10">
    <source>
        <dbReference type="ARBA" id="ARBA00022683"/>
    </source>
</evidence>
<dbReference type="Gene3D" id="3.20.20.60">
    <property type="entry name" value="Phosphoenolpyruvate-binding domains"/>
    <property type="match status" value="1"/>
</dbReference>
<evidence type="ECO:0000256" key="12">
    <source>
        <dbReference type="ARBA" id="ARBA00022777"/>
    </source>
</evidence>
<evidence type="ECO:0000256" key="1">
    <source>
        <dbReference type="ARBA" id="ARBA00000683"/>
    </source>
</evidence>
<evidence type="ECO:0000256" key="9">
    <source>
        <dbReference type="ARBA" id="ARBA00022679"/>
    </source>
</evidence>
<dbReference type="Gene3D" id="3.30.1340.10">
    <property type="entry name" value="HPr-like"/>
    <property type="match status" value="1"/>
</dbReference>
<dbReference type="SUPFAM" id="SSF55594">
    <property type="entry name" value="HPr-like"/>
    <property type="match status" value="1"/>
</dbReference>
<dbReference type="InterPro" id="IPR006318">
    <property type="entry name" value="PTS_EI-like"/>
</dbReference>
<dbReference type="PROSITE" id="PS00369">
    <property type="entry name" value="PTS_HPR_HIS"/>
    <property type="match status" value="1"/>
</dbReference>
<dbReference type="PROSITE" id="PS00371">
    <property type="entry name" value="PTS_EIIA_TYPE_1_HIS"/>
    <property type="match status" value="1"/>
</dbReference>
<dbReference type="PROSITE" id="PS51350">
    <property type="entry name" value="PTS_HPR_DOM"/>
    <property type="match status" value="1"/>
</dbReference>
<dbReference type="PROSITE" id="PS00742">
    <property type="entry name" value="PEP_ENZYMES_2"/>
    <property type="match status" value="1"/>
</dbReference>
<sequence>MTSVVVHAPMAGWLAPLGEVPDAAFAEGLVGDGVAIDPTEPVVRAPFDGVVVGLPASRHAVTVRSAEGVEVLIHVGLETVALNGAGFTVHAAEGAKVKAGDPLLTLDLDVIADGAKSLLSPVIVVGGGAATAIDPGRSVRAGEAILTVVIEDGAAVQGQGETLTTMVRAPLPHGLHARPAARIAACAKGFDARVTLRLGERRADAASLVALMGLGVRDGDELKLEASGRQAAEALEAVRALILSGLEEGQGHTATVVASVKAAPIIGEDGELILSGVTAAPGLVVGRAVRLRQSEIVVAEAGRGVAAETTALHQALSAVRSQIERAAAGGGAHRRAILAAHLAFLDDPGLIETAERHVAEGRGAGFAWREATRAGAALFRAMDDPRMAERADDLLDLERQVLIALSGEAAPAPVAIGPGSIVVADDLLPSQLMALDAARLAGICTVRGGPTSHVAILAAAMGVPALVAVGDGLERVEDGVLVVLDADGRQMIAAPSAARQARAQSAAAARERRRADARALAGEDCRTADGVRIEVFANLGDAAEAAPAVAGGAEGCGLLRTEFLFLERETAPDEDEQLAEYQAIADALDGRPLIVRTLDAGGDKPLPYLPTPPEENPALGLRGVRSGLHRPDILLTQLRAICRVRSRGAVAVMLPMIASVAEVRQARAMLDVAVAETGGAAPLLGVMIETPAAAMTTDRLAPAIDFISFGTNDLTQYALAMDRQNAGLAAQLDGLHPAVLRLIARSVEGAGALKWIGVCGGLASDLTAVPILIGLGVRELSATPSMVAEVKAVVRGLTLDDCRALAAEALAQDGAEAVRALAGERLAALLQPRAVGAVA</sequence>
<dbReference type="SUPFAM" id="SSF51621">
    <property type="entry name" value="Phosphoenolpyruvate/pyruvate domain"/>
    <property type="match status" value="1"/>
</dbReference>
<dbReference type="InterPro" id="IPR000121">
    <property type="entry name" value="PEP_util_C"/>
</dbReference>
<dbReference type="SUPFAM" id="SSF52009">
    <property type="entry name" value="Phosphohistidine domain"/>
    <property type="match status" value="1"/>
</dbReference>
<evidence type="ECO:0000256" key="2">
    <source>
        <dbReference type="ARBA" id="ARBA00001946"/>
    </source>
</evidence>
<keyword evidence="8" id="KW-0762">Sugar transport</keyword>
<protein>
    <recommendedName>
        <fullName evidence="5">phosphoenolpyruvate--protein phosphotransferase</fullName>
        <ecNumber evidence="5">2.7.3.9</ecNumber>
    </recommendedName>
</protein>
<dbReference type="Pfam" id="PF05524">
    <property type="entry name" value="PEP-utilisers_N"/>
    <property type="match status" value="1"/>
</dbReference>
<gene>
    <name evidence="16" type="primary">ptsP</name>
    <name evidence="16" type="ORF">M8231_05810</name>
</gene>
<comment type="similarity">
    <text evidence="4">Belongs to the PEP-utilizing enzyme family.</text>
</comment>
<dbReference type="InterPro" id="IPR015813">
    <property type="entry name" value="Pyrv/PenolPyrv_kinase-like_dom"/>
</dbReference>
<dbReference type="InterPro" id="IPR036637">
    <property type="entry name" value="Phosphohistidine_dom_sf"/>
</dbReference>
<evidence type="ECO:0000313" key="16">
    <source>
        <dbReference type="EMBL" id="URI16491.1"/>
    </source>
</evidence>
<dbReference type="Gene3D" id="3.50.30.10">
    <property type="entry name" value="Phosphohistidine domain"/>
    <property type="match status" value="1"/>
</dbReference>
<dbReference type="SUPFAM" id="SSF47831">
    <property type="entry name" value="Enzyme I of the PEP:sugar phosphotransferase system HPr-binding (sub)domain"/>
    <property type="match status" value="1"/>
</dbReference>
<dbReference type="InterPro" id="IPR008731">
    <property type="entry name" value="PTS_EIN"/>
</dbReference>
<evidence type="ECO:0000256" key="3">
    <source>
        <dbReference type="ARBA" id="ARBA00004496"/>
    </source>
</evidence>
<keyword evidence="12" id="KW-0418">Kinase</keyword>
<feature type="domain" description="HPr" evidence="15">
    <location>
        <begin position="160"/>
        <end position="249"/>
    </location>
</feature>
<dbReference type="InterPro" id="IPR036618">
    <property type="entry name" value="PtsI_HPr-bd_sf"/>
</dbReference>
<comment type="cofactor">
    <cofactor evidence="2">
        <name>Mg(2+)</name>
        <dbReference type="ChEBI" id="CHEBI:18420"/>
    </cofactor>
</comment>
<dbReference type="Gene3D" id="2.70.70.10">
    <property type="entry name" value="Glucose Permease (Domain IIA)"/>
    <property type="match status" value="1"/>
</dbReference>
<dbReference type="InterPro" id="IPR001020">
    <property type="entry name" value="PTS_HPr_His_P_site"/>
</dbReference>
<evidence type="ECO:0000256" key="13">
    <source>
        <dbReference type="ARBA" id="ARBA00022842"/>
    </source>
</evidence>
<keyword evidence="17" id="KW-1185">Reference proteome</keyword>
<dbReference type="InterPro" id="IPR035895">
    <property type="entry name" value="HPr-like_sf"/>
</dbReference>
<keyword evidence="9 16" id="KW-0808">Transferase</keyword>
<feature type="domain" description="PTS EIIA type-1" evidence="14">
    <location>
        <begin position="22"/>
        <end position="126"/>
    </location>
</feature>
<dbReference type="InterPro" id="IPR040442">
    <property type="entry name" value="Pyrv_kinase-like_dom_sf"/>
</dbReference>
<dbReference type="NCBIfam" id="TIGR01417">
    <property type="entry name" value="PTS_I_fam"/>
    <property type="match status" value="1"/>
</dbReference>
<dbReference type="GO" id="GO:0008965">
    <property type="term" value="F:phosphoenolpyruvate-protein phosphotransferase activity"/>
    <property type="evidence" value="ECO:0007669"/>
    <property type="project" value="UniProtKB-EC"/>
</dbReference>
<dbReference type="CDD" id="cd00367">
    <property type="entry name" value="PTS-HPr_like"/>
    <property type="match status" value="1"/>
</dbReference>
<dbReference type="Pfam" id="PF02896">
    <property type="entry name" value="PEP-utilizers_C"/>
    <property type="match status" value="1"/>
</dbReference>
<evidence type="ECO:0000259" key="15">
    <source>
        <dbReference type="PROSITE" id="PS51350"/>
    </source>
</evidence>
<name>A0ABY4SRL1_9CAUL</name>
<dbReference type="EC" id="2.7.3.9" evidence="5"/>
<dbReference type="PRINTS" id="PR01736">
    <property type="entry name" value="PHPHTRNFRASE"/>
</dbReference>
<dbReference type="PANTHER" id="PTHR46244">
    <property type="entry name" value="PHOSPHOENOLPYRUVATE-PROTEIN PHOSPHOTRANSFERASE"/>
    <property type="match status" value="1"/>
</dbReference>
<dbReference type="Pfam" id="PF00358">
    <property type="entry name" value="PTS_EIIA_1"/>
    <property type="match status" value="1"/>
</dbReference>
<dbReference type="PRINTS" id="PR00107">
    <property type="entry name" value="PHOSPHOCPHPR"/>
</dbReference>
<keyword evidence="7" id="KW-0963">Cytoplasm</keyword>
<proteinExistence type="inferred from homology"/>
<dbReference type="InterPro" id="IPR000032">
    <property type="entry name" value="HPr-like"/>
</dbReference>
<dbReference type="InterPro" id="IPR011055">
    <property type="entry name" value="Dup_hybrid_motif"/>
</dbReference>
<dbReference type="NCBIfam" id="TIGR01003">
    <property type="entry name" value="PTS_HPr_family"/>
    <property type="match status" value="1"/>
</dbReference>
<keyword evidence="10" id="KW-0598">Phosphotransferase system</keyword>
<evidence type="ECO:0000259" key="14">
    <source>
        <dbReference type="PROSITE" id="PS51093"/>
    </source>
</evidence>
<dbReference type="InterPro" id="IPR023151">
    <property type="entry name" value="PEP_util_CS"/>
</dbReference>
<dbReference type="PANTHER" id="PTHR46244:SF6">
    <property type="entry name" value="PHOSPHOENOLPYRUVATE-PROTEIN PHOSPHOTRANSFERASE"/>
    <property type="match status" value="1"/>
</dbReference>
<dbReference type="InterPro" id="IPR008279">
    <property type="entry name" value="PEP-util_enz_mobile_dom"/>
</dbReference>
<keyword evidence="11" id="KW-0479">Metal-binding</keyword>
<dbReference type="Pfam" id="PF00391">
    <property type="entry name" value="PEP-utilizers"/>
    <property type="match status" value="1"/>
</dbReference>
<dbReference type="EMBL" id="CP097649">
    <property type="protein sequence ID" value="URI16491.1"/>
    <property type="molecule type" value="Genomic_DNA"/>
</dbReference>
<dbReference type="PROSITE" id="PS51093">
    <property type="entry name" value="PTS_EIIA_TYPE_1"/>
    <property type="match status" value="1"/>
</dbReference>
<dbReference type="Gene3D" id="1.10.274.10">
    <property type="entry name" value="PtsI, HPr-binding domain"/>
    <property type="match status" value="1"/>
</dbReference>
<evidence type="ECO:0000313" key="17">
    <source>
        <dbReference type="Proteomes" id="UP001055429"/>
    </source>
</evidence>
<organism evidence="16 17">
    <name type="scientific">Brevundimonas albigilva</name>
    <dbReference type="NCBI Taxonomy" id="1312364"/>
    <lineage>
        <taxon>Bacteria</taxon>
        <taxon>Pseudomonadati</taxon>
        <taxon>Pseudomonadota</taxon>
        <taxon>Alphaproteobacteria</taxon>
        <taxon>Caulobacterales</taxon>
        <taxon>Caulobacteraceae</taxon>
        <taxon>Brevundimonas</taxon>
    </lineage>
</organism>
<accession>A0ABY4SRL1</accession>
<keyword evidence="6" id="KW-0813">Transport</keyword>
<dbReference type="NCBIfam" id="TIGR00830">
    <property type="entry name" value="PTBA"/>
    <property type="match status" value="1"/>
</dbReference>
<comment type="catalytic activity">
    <reaction evidence="1">
        <text>L-histidyl-[protein] + phosphoenolpyruvate = N(pros)-phospho-L-histidyl-[protein] + pyruvate</text>
        <dbReference type="Rhea" id="RHEA:23880"/>
        <dbReference type="Rhea" id="RHEA-COMP:9745"/>
        <dbReference type="Rhea" id="RHEA-COMP:9746"/>
        <dbReference type="ChEBI" id="CHEBI:15361"/>
        <dbReference type="ChEBI" id="CHEBI:29979"/>
        <dbReference type="ChEBI" id="CHEBI:58702"/>
        <dbReference type="ChEBI" id="CHEBI:64837"/>
        <dbReference type="EC" id="2.7.3.9"/>
    </reaction>
</comment>
<dbReference type="RefSeq" id="WP_250202435.1">
    <property type="nucleotide sequence ID" value="NZ_CP097649.1"/>
</dbReference>
<evidence type="ECO:0000256" key="5">
    <source>
        <dbReference type="ARBA" id="ARBA00012232"/>
    </source>
</evidence>
<evidence type="ECO:0000256" key="6">
    <source>
        <dbReference type="ARBA" id="ARBA00022448"/>
    </source>
</evidence>
<dbReference type="Proteomes" id="UP001055429">
    <property type="component" value="Chromosome"/>
</dbReference>
<keyword evidence="13" id="KW-0460">Magnesium</keyword>
<evidence type="ECO:0000256" key="11">
    <source>
        <dbReference type="ARBA" id="ARBA00022723"/>
    </source>
</evidence>
<dbReference type="SUPFAM" id="SSF51261">
    <property type="entry name" value="Duplicated hybrid motif"/>
    <property type="match status" value="1"/>
</dbReference>
<dbReference type="Pfam" id="PF00381">
    <property type="entry name" value="PTS-HPr"/>
    <property type="match status" value="1"/>
</dbReference>